<dbReference type="InterPro" id="IPR029071">
    <property type="entry name" value="Ubiquitin-like_domsf"/>
</dbReference>
<evidence type="ECO:0000259" key="6">
    <source>
        <dbReference type="PROSITE" id="PS50053"/>
    </source>
</evidence>
<evidence type="ECO:0000313" key="7">
    <source>
        <dbReference type="EMBL" id="OQR97674.1"/>
    </source>
</evidence>
<dbReference type="OrthoDB" id="21589at2759"/>
<evidence type="ECO:0000256" key="5">
    <source>
        <dbReference type="SAM" id="Phobius"/>
    </source>
</evidence>
<evidence type="ECO:0000256" key="1">
    <source>
        <dbReference type="ARBA" id="ARBA00004370"/>
    </source>
</evidence>
<keyword evidence="4 5" id="KW-0472">Membrane</keyword>
<dbReference type="InterPro" id="IPR000626">
    <property type="entry name" value="Ubiquitin-like_dom"/>
</dbReference>
<keyword evidence="3 5" id="KW-1133">Transmembrane helix</keyword>
<gene>
    <name evidence="7" type="ORF">ACHHYP_10138</name>
</gene>
<evidence type="ECO:0000256" key="2">
    <source>
        <dbReference type="ARBA" id="ARBA00022692"/>
    </source>
</evidence>
<feature type="transmembrane region" description="Helical" evidence="5">
    <location>
        <begin position="269"/>
        <end position="289"/>
    </location>
</feature>
<feature type="transmembrane region" description="Helical" evidence="5">
    <location>
        <begin position="295"/>
        <end position="312"/>
    </location>
</feature>
<dbReference type="PROSITE" id="PS50053">
    <property type="entry name" value="UBIQUITIN_2"/>
    <property type="match status" value="1"/>
</dbReference>
<dbReference type="STRING" id="1202772.A0A1V9ZI61"/>
<accession>A0A1V9ZI61</accession>
<evidence type="ECO:0000256" key="3">
    <source>
        <dbReference type="ARBA" id="ARBA00022989"/>
    </source>
</evidence>
<dbReference type="GO" id="GO:0030968">
    <property type="term" value="P:endoplasmic reticulum unfolded protein response"/>
    <property type="evidence" value="ECO:0007669"/>
    <property type="project" value="TreeGrafter"/>
</dbReference>
<dbReference type="GO" id="GO:0016020">
    <property type="term" value="C:membrane"/>
    <property type="evidence" value="ECO:0007669"/>
    <property type="project" value="UniProtKB-SubCell"/>
</dbReference>
<comment type="subcellular location">
    <subcellularLocation>
        <location evidence="1">Membrane</location>
    </subcellularLocation>
</comment>
<dbReference type="AlphaFoldDB" id="A0A1V9ZI61"/>
<proteinExistence type="predicted"/>
<organism evidence="7 8">
    <name type="scientific">Achlya hypogyna</name>
    <name type="common">Oomycete</name>
    <name type="synonym">Protoachlya hypogyna</name>
    <dbReference type="NCBI Taxonomy" id="1202772"/>
    <lineage>
        <taxon>Eukaryota</taxon>
        <taxon>Sar</taxon>
        <taxon>Stramenopiles</taxon>
        <taxon>Oomycota</taxon>
        <taxon>Saprolegniomycetes</taxon>
        <taxon>Saprolegniales</taxon>
        <taxon>Achlyaceae</taxon>
        <taxon>Achlya</taxon>
    </lineage>
</organism>
<dbReference type="Gene3D" id="3.10.20.90">
    <property type="entry name" value="Phosphatidylinositol 3-kinase Catalytic Subunit, Chain A, domain 1"/>
    <property type="match status" value="1"/>
</dbReference>
<evidence type="ECO:0000256" key="4">
    <source>
        <dbReference type="ARBA" id="ARBA00023136"/>
    </source>
</evidence>
<feature type="domain" description="Ubiquitin-like" evidence="6">
    <location>
        <begin position="8"/>
        <end position="67"/>
    </location>
</feature>
<dbReference type="SUPFAM" id="SSF54236">
    <property type="entry name" value="Ubiquitin-like"/>
    <property type="match status" value="1"/>
</dbReference>
<comment type="caution">
    <text evidence="7">The sequence shown here is derived from an EMBL/GenBank/DDBJ whole genome shotgun (WGS) entry which is preliminary data.</text>
</comment>
<reference evidence="7 8" key="1">
    <citation type="journal article" date="2014" name="Genome Biol. Evol.">
        <title>The secreted proteins of Achlya hypogyna and Thraustotheca clavata identify the ancestral oomycete secretome and reveal gene acquisitions by horizontal gene transfer.</title>
        <authorList>
            <person name="Misner I."/>
            <person name="Blouin N."/>
            <person name="Leonard G."/>
            <person name="Richards T.A."/>
            <person name="Lane C.E."/>
        </authorList>
    </citation>
    <scope>NUCLEOTIDE SEQUENCE [LARGE SCALE GENOMIC DNA]</scope>
    <source>
        <strain evidence="7 8">ATCC 48635</strain>
    </source>
</reference>
<dbReference type="PANTHER" id="PTHR12943:SF27">
    <property type="entry name" value="HOMOCYSTEINE-INDUCED ENDOPLASMIC RETICULUM PROTEIN, ISOFORM A"/>
    <property type="match status" value="1"/>
</dbReference>
<keyword evidence="8" id="KW-1185">Reference proteome</keyword>
<keyword evidence="2 5" id="KW-0812">Transmembrane</keyword>
<dbReference type="InterPro" id="IPR039751">
    <property type="entry name" value="HERPUD1/2"/>
</dbReference>
<name>A0A1V9ZI61_ACHHY</name>
<dbReference type="Pfam" id="PF00240">
    <property type="entry name" value="ubiquitin"/>
    <property type="match status" value="1"/>
</dbReference>
<dbReference type="SMART" id="SM00213">
    <property type="entry name" value="UBQ"/>
    <property type="match status" value="1"/>
</dbReference>
<evidence type="ECO:0000313" key="8">
    <source>
        <dbReference type="Proteomes" id="UP000243579"/>
    </source>
</evidence>
<dbReference type="EMBL" id="JNBR01000099">
    <property type="protein sequence ID" value="OQR97674.1"/>
    <property type="molecule type" value="Genomic_DNA"/>
</dbReference>
<protein>
    <recommendedName>
        <fullName evidence="6">Ubiquitin-like domain-containing protein</fullName>
    </recommendedName>
</protein>
<sequence length="408" mass="44662">MNVEDMLIKVAVKNVYERDMTVSLEMAASSTVLMLKEYLHERFQALPNHQRLIFGGKICENTQTLAQVLKRMEPNEVYTFHLLVSNPDKTAPPSRPASEPAAVPVPAPVAPPVAPAVSPPANSVPIPASTPMPTTVPISATLPPFPLPNMPVPPMSHVPLFPFPPAPSSPPLTPPHAAPCFPSMSGPQSMQLQHYLAQQETLLLMQIQFLKHLQECQQIYGHHRPSTSTSPLTNISSFTTRTFTVYRDEAPAAEPPAPVERRRLAAVRAVLLLLDLKLAVKMAVMMYIIGQDLPLPRLYLLIGISVVIYLYLTGIVNKVYDMVQGNHPEAPTPIPNAANDNNEFEMPPVDVPGRPFLTIPAEGGWWKDMQIFVMGLVVSLLPSWRPLPAPPADAPLAPEPLPVGQDDL</sequence>
<dbReference type="PANTHER" id="PTHR12943">
    <property type="entry name" value="HOMOCYSTEINE-RESPONSIVE ENDOPLASMIC RETICULUM-RESIDENT UNIQUITIN-LIKE DOMAIN HERPUD PROTEIN FAMILY MEMBER"/>
    <property type="match status" value="1"/>
</dbReference>
<dbReference type="Proteomes" id="UP000243579">
    <property type="component" value="Unassembled WGS sequence"/>
</dbReference>